<dbReference type="InterPro" id="IPR012677">
    <property type="entry name" value="Nucleotide-bd_a/b_plait_sf"/>
</dbReference>
<protein>
    <recommendedName>
        <fullName evidence="4">RRM domain-containing protein</fullName>
    </recommendedName>
</protein>
<dbReference type="InterPro" id="IPR035979">
    <property type="entry name" value="RBD_domain_sf"/>
</dbReference>
<feature type="compositionally biased region" description="Basic and acidic residues" evidence="1">
    <location>
        <begin position="391"/>
        <end position="409"/>
    </location>
</feature>
<feature type="compositionally biased region" description="Basic and acidic residues" evidence="1">
    <location>
        <begin position="88"/>
        <end position="99"/>
    </location>
</feature>
<organism evidence="2 3">
    <name type="scientific">Ceratocystis fimbriata CBS 114723</name>
    <dbReference type="NCBI Taxonomy" id="1035309"/>
    <lineage>
        <taxon>Eukaryota</taxon>
        <taxon>Fungi</taxon>
        <taxon>Dikarya</taxon>
        <taxon>Ascomycota</taxon>
        <taxon>Pezizomycotina</taxon>
        <taxon>Sordariomycetes</taxon>
        <taxon>Hypocreomycetidae</taxon>
        <taxon>Microascales</taxon>
        <taxon>Ceratocystidaceae</taxon>
        <taxon>Ceratocystis</taxon>
    </lineage>
</organism>
<feature type="compositionally biased region" description="Basic and acidic residues" evidence="1">
    <location>
        <begin position="515"/>
        <end position="535"/>
    </location>
</feature>
<proteinExistence type="predicted"/>
<feature type="compositionally biased region" description="Polar residues" evidence="1">
    <location>
        <begin position="34"/>
        <end position="47"/>
    </location>
</feature>
<evidence type="ECO:0000256" key="1">
    <source>
        <dbReference type="SAM" id="MobiDB-lite"/>
    </source>
</evidence>
<gene>
    <name evidence="2" type="ORF">CFIMG_008156RA00001</name>
</gene>
<evidence type="ECO:0008006" key="4">
    <source>
        <dbReference type="Google" id="ProtNLM"/>
    </source>
</evidence>
<feature type="region of interest" description="Disordered" evidence="1">
    <location>
        <begin position="380"/>
        <end position="535"/>
    </location>
</feature>
<evidence type="ECO:0000313" key="2">
    <source>
        <dbReference type="EMBL" id="PHH53678.1"/>
    </source>
</evidence>
<dbReference type="OrthoDB" id="5348404at2759"/>
<dbReference type="Proteomes" id="UP000222788">
    <property type="component" value="Unassembled WGS sequence"/>
</dbReference>
<comment type="caution">
    <text evidence="2">The sequence shown here is derived from an EMBL/GenBank/DDBJ whole genome shotgun (WGS) entry which is preliminary data.</text>
</comment>
<feature type="region of interest" description="Disordered" evidence="1">
    <location>
        <begin position="34"/>
        <end position="53"/>
    </location>
</feature>
<dbReference type="PANTHER" id="PTHR47031">
    <property type="entry name" value="SAP DNA-BINDING DOMAIN-CONTAINING PROTEIN"/>
    <property type="match status" value="1"/>
</dbReference>
<feature type="compositionally biased region" description="Basic residues" evidence="1">
    <location>
        <begin position="438"/>
        <end position="449"/>
    </location>
</feature>
<dbReference type="GO" id="GO:0003676">
    <property type="term" value="F:nucleic acid binding"/>
    <property type="evidence" value="ECO:0007669"/>
    <property type="project" value="InterPro"/>
</dbReference>
<sequence>MASIATTDMQTLNMAIDTNDASHVMSDIARNIQLQTPESASIPTDANGSGALAREDSDYDMHEHPKTVAPAKGALSPKRRRRSSSVEGEDKQPLKRLKDAQGNASDTSPSPRQTGSNLSPPLHDPTCALYVKNLSRSMSRDALRDHISSLVEGLQDGSLVDITEFYIDHSCTHAFIVFTHDFAADAVREALHGAIWPDKSQRRPLWADFVAPERVPEWISMEKTANRCNIKWEVQYTRDSTGTMSAQLVTMCDSAPANAPLGPKGQHSGNEPTINAPRGPRANYEDLDSQGIQLLNRGDGRNIVWTPLTGHAIATVTSNPPITYQMVSTSYVEDRVRNMRSYYFRNPKNGENDRALHDSQDDIYRFSFAHSTVFINRGKENFAGIRHPRKEQRLRNSDQRKGQRQDQRHNGPSRPGNTQTQTDVPKNRQTNETSSMPLRKRQRNRRERRNGRERQFQTPAQPRPEAAAGPNTFGTQSNGPPNGPPNGAPNGARRRRRNRKFHGVADSYKPSYDQQESKDVNDRPPYDRGNDMNDD</sequence>
<feature type="compositionally biased region" description="Polar residues" evidence="1">
    <location>
        <begin position="415"/>
        <end position="436"/>
    </location>
</feature>
<keyword evidence="3" id="KW-1185">Reference proteome</keyword>
<dbReference type="Gene3D" id="3.30.70.330">
    <property type="match status" value="1"/>
</dbReference>
<accession>A0A2C5X1I4</accession>
<name>A0A2C5X1I4_9PEZI</name>
<dbReference type="EMBL" id="APWK03000040">
    <property type="protein sequence ID" value="PHH53678.1"/>
    <property type="molecule type" value="Genomic_DNA"/>
</dbReference>
<reference evidence="2 3" key="2">
    <citation type="journal article" date="2013" name="IMA Fungus">
        <title>IMA Genome-F 1: Ceratocystis fimbriata: Draft nuclear genome sequence for the plant pathogen, Ceratocystis fimbriata.</title>
        <authorList>
            <person name="Wilken P.M."/>
            <person name="Steenkamp E.T."/>
            <person name="Wingfield M.J."/>
            <person name="de Beer Z.W."/>
            <person name="Wingfield B.D."/>
        </authorList>
    </citation>
    <scope>NUCLEOTIDE SEQUENCE [LARGE SCALE GENOMIC DNA]</scope>
    <source>
        <strain evidence="2 3">CBS 114723</strain>
    </source>
</reference>
<dbReference type="AlphaFoldDB" id="A0A2C5X1I4"/>
<feature type="compositionally biased region" description="Basic residues" evidence="1">
    <location>
        <begin position="492"/>
        <end position="502"/>
    </location>
</feature>
<feature type="region of interest" description="Disordered" evidence="1">
    <location>
        <begin position="257"/>
        <end position="285"/>
    </location>
</feature>
<evidence type="ECO:0000313" key="3">
    <source>
        <dbReference type="Proteomes" id="UP000222788"/>
    </source>
</evidence>
<feature type="compositionally biased region" description="Polar residues" evidence="1">
    <location>
        <begin position="102"/>
        <end position="119"/>
    </location>
</feature>
<feature type="region of interest" description="Disordered" evidence="1">
    <location>
        <begin position="59"/>
        <end position="123"/>
    </location>
</feature>
<dbReference type="PANTHER" id="PTHR47031:SF3">
    <property type="entry name" value="SAP DOMAIN-CONTAINING PROTEIN"/>
    <property type="match status" value="1"/>
</dbReference>
<dbReference type="SUPFAM" id="SSF54928">
    <property type="entry name" value="RNA-binding domain, RBD"/>
    <property type="match status" value="1"/>
</dbReference>
<dbReference type="STRING" id="1035309.A0A2C5X1I4"/>
<reference evidence="2 3" key="1">
    <citation type="journal article" date="2013" name="Fungal Biol.">
        <title>Analysis of microsatellite markers in the genome of the plant pathogen Ceratocystis fimbriata.</title>
        <authorList>
            <person name="Simpson M.C."/>
            <person name="Wilken P.M."/>
            <person name="Coetzee M.P."/>
            <person name="Wingfield M.J."/>
            <person name="Wingfield B.D."/>
        </authorList>
    </citation>
    <scope>NUCLEOTIDE SEQUENCE [LARGE SCALE GENOMIC DNA]</scope>
    <source>
        <strain evidence="2 3">CBS 114723</strain>
    </source>
</reference>